<feature type="region of interest" description="Disordered" evidence="1">
    <location>
        <begin position="51"/>
        <end position="81"/>
    </location>
</feature>
<keyword evidence="3" id="KW-1185">Reference proteome</keyword>
<evidence type="ECO:0000313" key="3">
    <source>
        <dbReference type="Proteomes" id="UP000266861"/>
    </source>
</evidence>
<reference evidence="2 3" key="1">
    <citation type="submission" date="2018-08" db="EMBL/GenBank/DDBJ databases">
        <title>Genome and evolution of the arbuscular mycorrhizal fungus Diversispora epigaea (formerly Glomus versiforme) and its bacterial endosymbionts.</title>
        <authorList>
            <person name="Sun X."/>
            <person name="Fei Z."/>
            <person name="Harrison M."/>
        </authorList>
    </citation>
    <scope>NUCLEOTIDE SEQUENCE [LARGE SCALE GENOMIC DNA]</scope>
    <source>
        <strain evidence="2 3">IT104</strain>
    </source>
</reference>
<evidence type="ECO:0000256" key="1">
    <source>
        <dbReference type="SAM" id="MobiDB-lite"/>
    </source>
</evidence>
<proteinExistence type="predicted"/>
<comment type="caution">
    <text evidence="2">The sequence shown here is derived from an EMBL/GenBank/DDBJ whole genome shotgun (WGS) entry which is preliminary data.</text>
</comment>
<protein>
    <submittedName>
        <fullName evidence="2">Uncharacterized protein</fullName>
    </submittedName>
</protein>
<evidence type="ECO:0000313" key="2">
    <source>
        <dbReference type="EMBL" id="RHZ67056.1"/>
    </source>
</evidence>
<name>A0A397HZU3_9GLOM</name>
<organism evidence="2 3">
    <name type="scientific">Diversispora epigaea</name>
    <dbReference type="NCBI Taxonomy" id="1348612"/>
    <lineage>
        <taxon>Eukaryota</taxon>
        <taxon>Fungi</taxon>
        <taxon>Fungi incertae sedis</taxon>
        <taxon>Mucoromycota</taxon>
        <taxon>Glomeromycotina</taxon>
        <taxon>Glomeromycetes</taxon>
        <taxon>Diversisporales</taxon>
        <taxon>Diversisporaceae</taxon>
        <taxon>Diversispora</taxon>
    </lineage>
</organism>
<feature type="compositionally biased region" description="Basic and acidic residues" evidence="1">
    <location>
        <begin position="65"/>
        <end position="81"/>
    </location>
</feature>
<gene>
    <name evidence="2" type="ORF">Glove_303g43</name>
</gene>
<sequence>MLSDFISFSENRKLKEEIAKLKRFSPNDSDTEFKIISLKCLKRRKLKSKKIARTNKGKRVFGNNLKEEDTKSDNEKNEKGTKISNSVSIQNVVLILTTTKYLLVRIIAKFIVN</sequence>
<dbReference type="Proteomes" id="UP000266861">
    <property type="component" value="Unassembled WGS sequence"/>
</dbReference>
<dbReference type="AlphaFoldDB" id="A0A397HZU3"/>
<dbReference type="EMBL" id="PQFF01000277">
    <property type="protein sequence ID" value="RHZ67056.1"/>
    <property type="molecule type" value="Genomic_DNA"/>
</dbReference>
<accession>A0A397HZU3</accession>